<feature type="compositionally biased region" description="Polar residues" evidence="2">
    <location>
        <begin position="392"/>
        <end position="412"/>
    </location>
</feature>
<dbReference type="Pfam" id="PF13889">
    <property type="entry name" value="Chromosome_seg"/>
    <property type="match status" value="1"/>
</dbReference>
<dbReference type="STRING" id="147828.A0A4S2KGI2"/>
<accession>A0A4S2KGI2</accession>
<feature type="region of interest" description="Disordered" evidence="2">
    <location>
        <begin position="365"/>
        <end position="423"/>
    </location>
</feature>
<gene>
    <name evidence="4" type="ORF">CRM22_011073</name>
</gene>
<evidence type="ECO:0000256" key="1">
    <source>
        <dbReference type="ARBA" id="ARBA00034497"/>
    </source>
</evidence>
<dbReference type="PANTHER" id="PTHR13199:SF11">
    <property type="entry name" value="PROTEIN ATOSSA"/>
    <property type="match status" value="1"/>
</dbReference>
<keyword evidence="5" id="KW-1185">Reference proteome</keyword>
<feature type="domain" description="Atos-like conserved" evidence="3">
    <location>
        <begin position="706"/>
        <end position="764"/>
    </location>
</feature>
<sequence length="995" mass="110146">MLQNQSQRAPQVDSVSDGLASSVDTICAHLDQFIVSQYGRAYSVFIEEVGFDLGETVNMVVDEVPSKAFQLQSSFGHVIETLLLGEECPVHFEKGDIPVFVCEQWIFKHEVSCPSAIGEQSIEHIQREIENYFTSSPLSFWLREHYQSKRYKLAHRVCPKSEASPNPGASFILSIGQVSSMSSLVQPKTRFNSRCTKKNTFASHSHPASHTLNNKDKSSVDPWLSHTFSPVRVTAKDVLRLSVLSPKWMPAHLLECPLCCDPPAECFQDWSHQNDSKSQSNIVRKLPPPIDVHQCKPKNESIEQTNVPQSFPGVPGDLSVCKETLRSPTVVMTDVHNNFFHDVITDSLYDIPFYSVSGFDSATSTLTKKSRVSKSSDVVQTQLESPPRKQQRIGSESSLSGYPGTPQSSPRTSEQDVTNHNRGGTMDKVIAEFTQLNVERVNLSSSTGRLSCGGSDADKLCTQSFCLSIAPADDSCDTDICDTLLSHGVAKKREHPPKSSGSDSSSALANPCNRSALSGHLPRERRRNATSACIPTWSSSLHRDGQPFFNRRTGLPLQSSPVPLKRSTSGRFDFDSSLCSLKGSRSSTCMIYGLDNPKLERTSVAQQDSYTCDPVGLARDAPNASGSVQLRRRPASLRLHVPSNVQNGRHEVSVRRRACAPEVDQAEISCSAPPSGDRGSLHSAGHNRMANTLACTPLSHSSSQHLLVNFEESMLNGRIHPVGQVEGFTLELGASGSFFPAHERIPMKAYFFDLSDDNKPSPYLGYADLCQLRNGKGYHLPMKGSVQLTLFNPNKVVVKMFVIGYDFEDMPRNSQTFLRQRTVYMPIQKTSTQQDPAWIQDKPSEDRGNTKDDLSSEDQMLAVDSFGTTAKQTEALPPSSSVSSCSCSSLSSISSGCSLTSLSSNLTVNSTRSEQHAFLRYLVHLRFHTTRSGRLYLHTDIRLIFARDKFEFDPRVANYELRSFIDAPTNPRYSPKKWTKRPRTSVPFVPRITSP</sequence>
<dbReference type="Proteomes" id="UP000308267">
    <property type="component" value="Unassembled WGS sequence"/>
</dbReference>
<dbReference type="SMART" id="SM01177">
    <property type="entry name" value="DUF4210"/>
    <property type="match status" value="1"/>
</dbReference>
<name>A0A4S2KGI2_OPIFE</name>
<protein>
    <recommendedName>
        <fullName evidence="3">Atos-like conserved domain-containing protein</fullName>
    </recommendedName>
</protein>
<dbReference type="PANTHER" id="PTHR13199">
    <property type="entry name" value="GH03947P"/>
    <property type="match status" value="1"/>
</dbReference>
<dbReference type="InterPro" id="IPR051506">
    <property type="entry name" value="ATOS_Transcription_Regulators"/>
</dbReference>
<comment type="similarity">
    <text evidence="1">Belongs to the ATOS family.</text>
</comment>
<reference evidence="4 5" key="1">
    <citation type="journal article" date="2019" name="BMC Genomics">
        <title>New insights from Opisthorchis felineus genome: update on genomics of the epidemiologically important liver flukes.</title>
        <authorList>
            <person name="Ershov N.I."/>
            <person name="Mordvinov V.A."/>
            <person name="Prokhortchouk E.B."/>
            <person name="Pakharukova M.Y."/>
            <person name="Gunbin K.V."/>
            <person name="Ustyantsev K."/>
            <person name="Genaev M.A."/>
            <person name="Blinov A.G."/>
            <person name="Mazur A."/>
            <person name="Boulygina E."/>
            <person name="Tsygankova S."/>
            <person name="Khrameeva E."/>
            <person name="Chekanov N."/>
            <person name="Fan G."/>
            <person name="Xiao A."/>
            <person name="Zhang H."/>
            <person name="Xu X."/>
            <person name="Yang H."/>
            <person name="Solovyev V."/>
            <person name="Lee S.M."/>
            <person name="Liu X."/>
            <person name="Afonnikov D.A."/>
            <person name="Skryabin K.G."/>
        </authorList>
    </citation>
    <scope>NUCLEOTIDE SEQUENCE [LARGE SCALE GENOMIC DNA]</scope>
    <source>
        <strain evidence="4">AK-0245</strain>
        <tissue evidence="4">Whole organism</tissue>
    </source>
</reference>
<dbReference type="AlphaFoldDB" id="A0A4S2KGI2"/>
<feature type="region of interest" description="Disordered" evidence="2">
    <location>
        <begin position="491"/>
        <end position="526"/>
    </location>
</feature>
<organism evidence="4 5">
    <name type="scientific">Opisthorchis felineus</name>
    <dbReference type="NCBI Taxonomy" id="147828"/>
    <lineage>
        <taxon>Eukaryota</taxon>
        <taxon>Metazoa</taxon>
        <taxon>Spiralia</taxon>
        <taxon>Lophotrochozoa</taxon>
        <taxon>Platyhelminthes</taxon>
        <taxon>Trematoda</taxon>
        <taxon>Digenea</taxon>
        <taxon>Opisthorchiida</taxon>
        <taxon>Opisthorchiata</taxon>
        <taxon>Opisthorchiidae</taxon>
        <taxon>Opisthorchis</taxon>
    </lineage>
</organism>
<dbReference type="Pfam" id="PF13915">
    <property type="entry name" value="DUF4210"/>
    <property type="match status" value="1"/>
</dbReference>
<evidence type="ECO:0000259" key="3">
    <source>
        <dbReference type="SMART" id="SM01177"/>
    </source>
</evidence>
<dbReference type="EMBL" id="SJOL01012020">
    <property type="protein sequence ID" value="TGZ46897.1"/>
    <property type="molecule type" value="Genomic_DNA"/>
</dbReference>
<proteinExistence type="inferred from homology"/>
<feature type="compositionally biased region" description="Basic and acidic residues" evidence="2">
    <location>
        <begin position="842"/>
        <end position="854"/>
    </location>
</feature>
<evidence type="ECO:0000256" key="2">
    <source>
        <dbReference type="SAM" id="MobiDB-lite"/>
    </source>
</evidence>
<evidence type="ECO:0000313" key="5">
    <source>
        <dbReference type="Proteomes" id="UP000308267"/>
    </source>
</evidence>
<dbReference type="InterPro" id="IPR033473">
    <property type="entry name" value="Atos-like_C"/>
</dbReference>
<feature type="region of interest" description="Disordered" evidence="2">
    <location>
        <begin position="832"/>
        <end position="855"/>
    </location>
</feature>
<dbReference type="OrthoDB" id="8625101at2759"/>
<comment type="caution">
    <text evidence="4">The sequence shown here is derived from an EMBL/GenBank/DDBJ whole genome shotgun (WGS) entry which is preliminary data.</text>
</comment>
<dbReference type="InterPro" id="IPR025261">
    <property type="entry name" value="Atos-like_cons_dom"/>
</dbReference>
<evidence type="ECO:0000313" key="4">
    <source>
        <dbReference type="EMBL" id="TGZ46897.1"/>
    </source>
</evidence>